<gene>
    <name evidence="2" type="ORF">SY89_01017</name>
</gene>
<accession>A0A0P7GA74</accession>
<keyword evidence="1" id="KW-0472">Membrane</keyword>
<name>A0A0P7GA74_9EURY</name>
<evidence type="ECO:0000313" key="3">
    <source>
        <dbReference type="Proteomes" id="UP000050535"/>
    </source>
</evidence>
<feature type="transmembrane region" description="Helical" evidence="1">
    <location>
        <begin position="37"/>
        <end position="56"/>
    </location>
</feature>
<comment type="caution">
    <text evidence="2">The sequence shown here is derived from an EMBL/GenBank/DDBJ whole genome shotgun (WGS) entry which is preliminary data.</text>
</comment>
<evidence type="ECO:0000256" key="1">
    <source>
        <dbReference type="SAM" id="Phobius"/>
    </source>
</evidence>
<dbReference type="AlphaFoldDB" id="A0A0P7GA74"/>
<sequence length="87" mass="9061">MPSGADNGDDVDPETERAIRQAVRAEIRGAVRALSQIGGGLLLGFFALPALAGVLLVLGAPLIVVVILWIGALLALGAYAWELPPFR</sequence>
<dbReference type="RefSeq" id="WP_054583325.1">
    <property type="nucleotide sequence ID" value="NZ_LGUC01000001.1"/>
</dbReference>
<feature type="transmembrane region" description="Helical" evidence="1">
    <location>
        <begin position="62"/>
        <end position="81"/>
    </location>
</feature>
<keyword evidence="3" id="KW-1185">Reference proteome</keyword>
<dbReference type="EMBL" id="LGUC01000001">
    <property type="protein sequence ID" value="KPN30290.1"/>
    <property type="molecule type" value="Genomic_DNA"/>
</dbReference>
<dbReference type="Proteomes" id="UP000050535">
    <property type="component" value="Unassembled WGS sequence"/>
</dbReference>
<protein>
    <submittedName>
        <fullName evidence="2">Uncharacterized protein</fullName>
    </submittedName>
</protein>
<organism evidence="2 3">
    <name type="scientific">Halolamina pelagica</name>
    <dbReference type="NCBI Taxonomy" id="699431"/>
    <lineage>
        <taxon>Archaea</taxon>
        <taxon>Methanobacteriati</taxon>
        <taxon>Methanobacteriota</taxon>
        <taxon>Stenosarchaea group</taxon>
        <taxon>Halobacteria</taxon>
        <taxon>Halobacteriales</taxon>
        <taxon>Haloferacaceae</taxon>
    </lineage>
</organism>
<evidence type="ECO:0000313" key="2">
    <source>
        <dbReference type="EMBL" id="KPN30290.1"/>
    </source>
</evidence>
<proteinExistence type="predicted"/>
<reference evidence="3" key="1">
    <citation type="submission" date="2013-11" db="EMBL/GenBank/DDBJ databases">
        <authorList>
            <person name="Hoang H.T."/>
            <person name="Killian M.L."/>
            <person name="Madson D.M."/>
            <person name="Arruda P.H.E."/>
            <person name="Sun D."/>
            <person name="Schwartz K.J."/>
            <person name="Yoon K."/>
        </authorList>
    </citation>
    <scope>NUCLEOTIDE SEQUENCE [LARGE SCALE GENOMIC DNA]</scope>
    <source>
        <strain evidence="3">CDK2</strain>
    </source>
</reference>
<keyword evidence="1" id="KW-1133">Transmembrane helix</keyword>
<dbReference type="STRING" id="699431.SY89_01017"/>
<keyword evidence="1" id="KW-0812">Transmembrane</keyword>